<dbReference type="OrthoDB" id="3227562at2759"/>
<evidence type="ECO:0000313" key="3">
    <source>
        <dbReference type="Proteomes" id="UP000284706"/>
    </source>
</evidence>
<proteinExistence type="predicted"/>
<dbReference type="EMBL" id="NHYE01005539">
    <property type="protein sequence ID" value="PPQ70500.1"/>
    <property type="molecule type" value="Genomic_DNA"/>
</dbReference>
<feature type="region of interest" description="Disordered" evidence="1">
    <location>
        <begin position="14"/>
        <end position="43"/>
    </location>
</feature>
<organism evidence="2 3">
    <name type="scientific">Gymnopilus dilepis</name>
    <dbReference type="NCBI Taxonomy" id="231916"/>
    <lineage>
        <taxon>Eukaryota</taxon>
        <taxon>Fungi</taxon>
        <taxon>Dikarya</taxon>
        <taxon>Basidiomycota</taxon>
        <taxon>Agaricomycotina</taxon>
        <taxon>Agaricomycetes</taxon>
        <taxon>Agaricomycetidae</taxon>
        <taxon>Agaricales</taxon>
        <taxon>Agaricineae</taxon>
        <taxon>Hymenogastraceae</taxon>
        <taxon>Gymnopilus</taxon>
    </lineage>
</organism>
<dbReference type="InParanoid" id="A0A409VW94"/>
<evidence type="ECO:0000313" key="2">
    <source>
        <dbReference type="EMBL" id="PPQ70500.1"/>
    </source>
</evidence>
<accession>A0A409VW94</accession>
<dbReference type="Proteomes" id="UP000284706">
    <property type="component" value="Unassembled WGS sequence"/>
</dbReference>
<comment type="caution">
    <text evidence="2">The sequence shown here is derived from an EMBL/GenBank/DDBJ whole genome shotgun (WGS) entry which is preliminary data.</text>
</comment>
<feature type="region of interest" description="Disordered" evidence="1">
    <location>
        <begin position="174"/>
        <end position="216"/>
    </location>
</feature>
<sequence>MPEESMDIDVALNGATSTNDTHHSFTESHVNQAPHPPTPTLRDTSKEFKEIQVKVHVRTPGKDTWTYQGRGVVTQEVSGQSSRVVVRNLNNGKIMTTFSESTDLQAEKRGNFVVIGCIDDNGRVISWSLNALNNSETLRLLASIDLACYRCKQAVVDPRSHTRSKRKIERLIKDDRRKRHRRRKEQEAMIDAFARQNLSTEPSPQESDSAGPPVES</sequence>
<reference evidence="2 3" key="1">
    <citation type="journal article" date="2018" name="Evol. Lett.">
        <title>Horizontal gene cluster transfer increased hallucinogenic mushroom diversity.</title>
        <authorList>
            <person name="Reynolds H.T."/>
            <person name="Vijayakumar V."/>
            <person name="Gluck-Thaler E."/>
            <person name="Korotkin H.B."/>
            <person name="Matheny P.B."/>
            <person name="Slot J.C."/>
        </authorList>
    </citation>
    <scope>NUCLEOTIDE SEQUENCE [LARGE SCALE GENOMIC DNA]</scope>
    <source>
        <strain evidence="2 3">SRW20</strain>
    </source>
</reference>
<protein>
    <submittedName>
        <fullName evidence="2">Uncharacterized protein</fullName>
    </submittedName>
</protein>
<feature type="compositionally biased region" description="Polar residues" evidence="1">
    <location>
        <begin position="196"/>
        <end position="208"/>
    </location>
</feature>
<gene>
    <name evidence="2" type="ORF">CVT26_014006</name>
</gene>
<keyword evidence="3" id="KW-1185">Reference proteome</keyword>
<evidence type="ECO:0000256" key="1">
    <source>
        <dbReference type="SAM" id="MobiDB-lite"/>
    </source>
</evidence>
<dbReference type="AlphaFoldDB" id="A0A409VW94"/>
<name>A0A409VW94_9AGAR</name>